<dbReference type="Proteomes" id="UP000224915">
    <property type="component" value="Unassembled WGS sequence"/>
</dbReference>
<keyword evidence="3" id="KW-1185">Reference proteome</keyword>
<dbReference type="PANTHER" id="PTHR34374:SF1">
    <property type="entry name" value="LARGE RIBOSOMAL RNA SUBUNIT ACCUMULATION PROTEIN YCED HOMOLOG 1, CHLOROPLASTIC"/>
    <property type="match status" value="1"/>
</dbReference>
<dbReference type="PANTHER" id="PTHR34374">
    <property type="entry name" value="LARGE RIBOSOMAL RNA SUBUNIT ACCUMULATION PROTEIN YCED HOMOLOG 1, CHLOROPLASTIC"/>
    <property type="match status" value="1"/>
</dbReference>
<protein>
    <recommendedName>
        <fullName evidence="4">Metal-binding protein</fullName>
    </recommendedName>
</protein>
<evidence type="ECO:0000256" key="1">
    <source>
        <dbReference type="SAM" id="MobiDB-lite"/>
    </source>
</evidence>
<reference evidence="2 3" key="1">
    <citation type="submission" date="2017-10" db="EMBL/GenBank/DDBJ databases">
        <title>Sequencing the genomes of 1000 actinobacteria strains.</title>
        <authorList>
            <person name="Klenk H.-P."/>
        </authorList>
    </citation>
    <scope>NUCLEOTIDE SEQUENCE [LARGE SCALE GENOMIC DNA]</scope>
    <source>
        <strain evidence="2 3">DSM 21801</strain>
    </source>
</reference>
<comment type="caution">
    <text evidence="2">The sequence shown here is derived from an EMBL/GenBank/DDBJ whole genome shotgun (WGS) entry which is preliminary data.</text>
</comment>
<gene>
    <name evidence="2" type="ORF">ATL40_1718</name>
</gene>
<dbReference type="Pfam" id="PF02620">
    <property type="entry name" value="YceD"/>
    <property type="match status" value="1"/>
</dbReference>
<accession>A0A2A9D163</accession>
<evidence type="ECO:0000313" key="2">
    <source>
        <dbReference type="EMBL" id="PFG20131.1"/>
    </source>
</evidence>
<name>A0A2A9D163_9MICO</name>
<sequence length="195" mass="20982">MTARPTLVLGIHDLSRRPGTMREIDLEVPAPADLTNEVVGVPTGEPMRLTGRLDSVIEGVLASGTITAHLRGECVRCLGPVAHEITAEFSELFAYPGAVERDPQDEEAEDILEVIGEQIDLEQTVRDAVGLELPFQPLCRPDCQGLCPQCGKDRNADPHEHDNIDIRWAALVDALNTEESEEPDPGSAGGGSATQ</sequence>
<dbReference type="RefSeq" id="WP_245866905.1">
    <property type="nucleotide sequence ID" value="NZ_PDJD01000001.1"/>
</dbReference>
<dbReference type="AlphaFoldDB" id="A0A2A9D163"/>
<dbReference type="EMBL" id="PDJD01000001">
    <property type="protein sequence ID" value="PFG20131.1"/>
    <property type="molecule type" value="Genomic_DNA"/>
</dbReference>
<proteinExistence type="predicted"/>
<evidence type="ECO:0000313" key="3">
    <source>
        <dbReference type="Proteomes" id="UP000224915"/>
    </source>
</evidence>
<feature type="region of interest" description="Disordered" evidence="1">
    <location>
        <begin position="175"/>
        <end position="195"/>
    </location>
</feature>
<evidence type="ECO:0008006" key="4">
    <source>
        <dbReference type="Google" id="ProtNLM"/>
    </source>
</evidence>
<dbReference type="InterPro" id="IPR003772">
    <property type="entry name" value="YceD"/>
</dbReference>
<organism evidence="2 3">
    <name type="scientific">Serinibacter salmoneus</name>
    <dbReference type="NCBI Taxonomy" id="556530"/>
    <lineage>
        <taxon>Bacteria</taxon>
        <taxon>Bacillati</taxon>
        <taxon>Actinomycetota</taxon>
        <taxon>Actinomycetes</taxon>
        <taxon>Micrococcales</taxon>
        <taxon>Beutenbergiaceae</taxon>
        <taxon>Serinibacter</taxon>
    </lineage>
</organism>